<protein>
    <submittedName>
        <fullName evidence="2">Flagellar protein</fullName>
    </submittedName>
</protein>
<comment type="caution">
    <text evidence="2">The sequence shown here is derived from an EMBL/GenBank/DDBJ whole genome shotgun (WGS) entry which is preliminary data.</text>
</comment>
<accession>A0A7C1JN95</accession>
<evidence type="ECO:0000313" key="2">
    <source>
        <dbReference type="EMBL" id="HDW51377.1"/>
    </source>
</evidence>
<name>A0A7C1JN95_9THEO</name>
<reference evidence="2" key="1">
    <citation type="journal article" date="2020" name="mSystems">
        <title>Genome- and Community-Level Interaction Insights into Carbon Utilization and Element Cycling Functions of Hydrothermarchaeota in Hydrothermal Sediment.</title>
        <authorList>
            <person name="Zhou Z."/>
            <person name="Liu Y."/>
            <person name="Xu W."/>
            <person name="Pan J."/>
            <person name="Luo Z.H."/>
            <person name="Li M."/>
        </authorList>
    </citation>
    <scope>NUCLEOTIDE SEQUENCE [LARGE SCALE GENOMIC DNA]</scope>
    <source>
        <strain evidence="2">SpSt-301</strain>
    </source>
</reference>
<keyword evidence="2" id="KW-0966">Cell projection</keyword>
<keyword evidence="2" id="KW-0969">Cilium</keyword>
<sequence length="120" mass="12688">MVGKVENQSAVSAKEVRSAQGPAGSFQAVLTAKLSEPVTLKLSAHAERRLRERNINLTPGDLLSLGRAVEAAAAKGTREVLLLYGNLSFIASTANRTLVTAVTREEGQVFTNIDGAVIVK</sequence>
<dbReference type="EMBL" id="DSMV01000087">
    <property type="protein sequence ID" value="HDW51377.1"/>
    <property type="molecule type" value="Genomic_DNA"/>
</dbReference>
<feature type="region of interest" description="Disordered" evidence="1">
    <location>
        <begin position="1"/>
        <end position="23"/>
    </location>
</feature>
<dbReference type="InterPro" id="IPR013367">
    <property type="entry name" value="Flagellar_put"/>
</dbReference>
<gene>
    <name evidence="2" type="ORF">ENQ35_01325</name>
</gene>
<feature type="compositionally biased region" description="Polar residues" evidence="1">
    <location>
        <begin position="1"/>
        <end position="11"/>
    </location>
</feature>
<dbReference type="Pfam" id="PF12611">
    <property type="entry name" value="Flagellar_put"/>
    <property type="match status" value="1"/>
</dbReference>
<keyword evidence="2" id="KW-0282">Flagellum</keyword>
<proteinExistence type="predicted"/>
<dbReference type="AlphaFoldDB" id="A0A7C1JN95"/>
<evidence type="ECO:0000256" key="1">
    <source>
        <dbReference type="SAM" id="MobiDB-lite"/>
    </source>
</evidence>
<organism evidence="2">
    <name type="scientific">Ammonifex degensii</name>
    <dbReference type="NCBI Taxonomy" id="42838"/>
    <lineage>
        <taxon>Bacteria</taxon>
        <taxon>Bacillati</taxon>
        <taxon>Bacillota</taxon>
        <taxon>Clostridia</taxon>
        <taxon>Thermoanaerobacterales</taxon>
        <taxon>Thermoanaerobacteraceae</taxon>
        <taxon>Ammonifex</taxon>
    </lineage>
</organism>